<dbReference type="Proteomes" id="UP000005206">
    <property type="component" value="Chromosome 9"/>
</dbReference>
<dbReference type="KEGG" id="nhe:NECHADRAFT_85165"/>
<evidence type="ECO:0000256" key="1">
    <source>
        <dbReference type="SAM" id="MobiDB-lite"/>
    </source>
</evidence>
<sequence length="246" mass="27983">MPHLPSSRAGHRRNATPRAYHRRRPQSSRRPLQSFRHRHRAPRARLPHHQSLFRPVTDVSTSSDDLDAQEPESDENLLTSTDTEDARTAAASENETRQSRAYFITLRKVGCGPFYHCQIESRSVASSGERLLRSEPEDALVLDQTTTSVSFALVDGDPIAAAKRVYNRLISSQGFVDADIMMKVLDGFLERFLLGEYGYEVDSTPTFQRHPYYLRRSYPLRHVDSAQNSREDDSIRAGNAFSIIHL</sequence>
<proteinExistence type="predicted"/>
<dbReference type="HOGENOM" id="CLU_1129318_0_0_1"/>
<gene>
    <name evidence="2" type="ORF">NECHADRAFT_85165</name>
</gene>
<accession>C7YV63</accession>
<dbReference type="GeneID" id="9675024"/>
<dbReference type="RefSeq" id="XP_003050643.1">
    <property type="nucleotide sequence ID" value="XM_003050597.1"/>
</dbReference>
<keyword evidence="3" id="KW-1185">Reference proteome</keyword>
<evidence type="ECO:0000313" key="2">
    <source>
        <dbReference type="EMBL" id="EEU44930.1"/>
    </source>
</evidence>
<name>C7YV63_FUSV7</name>
<evidence type="ECO:0000313" key="3">
    <source>
        <dbReference type="Proteomes" id="UP000005206"/>
    </source>
</evidence>
<reference evidence="2 3" key="1">
    <citation type="journal article" date="2009" name="PLoS Genet.">
        <title>The genome of Nectria haematococca: contribution of supernumerary chromosomes to gene expansion.</title>
        <authorList>
            <person name="Coleman J.J."/>
            <person name="Rounsley S.D."/>
            <person name="Rodriguez-Carres M."/>
            <person name="Kuo A."/>
            <person name="Wasmann C.C."/>
            <person name="Grimwood J."/>
            <person name="Schmutz J."/>
            <person name="Taga M."/>
            <person name="White G.J."/>
            <person name="Zhou S."/>
            <person name="Schwartz D.C."/>
            <person name="Freitag M."/>
            <person name="Ma L.J."/>
            <person name="Danchin E.G."/>
            <person name="Henrissat B."/>
            <person name="Coutinho P.M."/>
            <person name="Nelson D.R."/>
            <person name="Straney D."/>
            <person name="Napoli C.A."/>
            <person name="Barker B.M."/>
            <person name="Gribskov M."/>
            <person name="Rep M."/>
            <person name="Kroken S."/>
            <person name="Molnar I."/>
            <person name="Rensing C."/>
            <person name="Kennell J.C."/>
            <person name="Zamora J."/>
            <person name="Farman M.L."/>
            <person name="Selker E.U."/>
            <person name="Salamov A."/>
            <person name="Shapiro H."/>
            <person name="Pangilinan J."/>
            <person name="Lindquist E."/>
            <person name="Lamers C."/>
            <person name="Grigoriev I.V."/>
            <person name="Geiser D.M."/>
            <person name="Covert S.F."/>
            <person name="Temporini E."/>
            <person name="Vanetten H.D."/>
        </authorList>
    </citation>
    <scope>NUCLEOTIDE SEQUENCE [LARGE SCALE GENOMIC DNA]</scope>
    <source>
        <strain evidence="3">ATCC MYA-4622 / CBS 123669 / FGSC 9596 / NRRL 45880 / 77-13-4</strain>
    </source>
</reference>
<protein>
    <submittedName>
        <fullName evidence="2">Uncharacterized protein</fullName>
    </submittedName>
</protein>
<feature type="region of interest" description="Disordered" evidence="1">
    <location>
        <begin position="1"/>
        <end position="94"/>
    </location>
</feature>
<feature type="compositionally biased region" description="Basic residues" evidence="1">
    <location>
        <begin position="35"/>
        <end position="48"/>
    </location>
</feature>
<dbReference type="InParanoid" id="C7YV63"/>
<organism evidence="2 3">
    <name type="scientific">Fusarium vanettenii (strain ATCC MYA-4622 / CBS 123669 / FGSC 9596 / NRRL 45880 / 77-13-4)</name>
    <name type="common">Fusarium solani subsp. pisi</name>
    <dbReference type="NCBI Taxonomy" id="660122"/>
    <lineage>
        <taxon>Eukaryota</taxon>
        <taxon>Fungi</taxon>
        <taxon>Dikarya</taxon>
        <taxon>Ascomycota</taxon>
        <taxon>Pezizomycotina</taxon>
        <taxon>Sordariomycetes</taxon>
        <taxon>Hypocreomycetidae</taxon>
        <taxon>Hypocreales</taxon>
        <taxon>Nectriaceae</taxon>
        <taxon>Fusarium</taxon>
        <taxon>Fusarium solani species complex</taxon>
        <taxon>Fusarium vanettenii</taxon>
    </lineage>
</organism>
<dbReference type="VEuPathDB" id="FungiDB:NECHADRAFT_85165"/>
<feature type="compositionally biased region" description="Basic residues" evidence="1">
    <location>
        <begin position="9"/>
        <end position="27"/>
    </location>
</feature>
<dbReference type="EMBL" id="GG698900">
    <property type="protein sequence ID" value="EEU44930.1"/>
    <property type="molecule type" value="Genomic_DNA"/>
</dbReference>
<dbReference type="AlphaFoldDB" id="C7YV63"/>
<feature type="compositionally biased region" description="Acidic residues" evidence="1">
    <location>
        <begin position="64"/>
        <end position="75"/>
    </location>
</feature>